<dbReference type="GO" id="GO:0008893">
    <property type="term" value="F:guanosine-3',5'-bis(diphosphate) 3'-diphosphatase activity"/>
    <property type="evidence" value="ECO:0007669"/>
    <property type="project" value="TreeGrafter"/>
</dbReference>
<evidence type="ECO:0000256" key="2">
    <source>
        <dbReference type="ARBA" id="ARBA00019852"/>
    </source>
</evidence>
<sequence length="785" mass="84754">MSAPPVPESPQPAGAADSGVGFDAAWLDAAAAGLDAAGRAQLESAARWVADRYTGQQSVTGEPLVVHAAGVARVLAGLHTDAATRVAAVLAALPVDLQAPPQNLRADPLAAAFGDDVARLVQGAYALLRLGVMARHASDSAAGSGTQKEMQRKMLLAMAADLRIVLMRLASRLQSLRWHAATKVACDPRLAHETLDLYAPLANRLGIWQIKWEMEDLAFRFTDPDRYKQIARLLEEKRVEREAFIRGAVARMEEALAKAGIAAEVSGRPKHIYSIWNKMRVKKLDFSHLYDLRALRVIVGDVRDCYAALALVHAMWTPVGQEFDDYISRPKPNGYRSLHTVVADEDGRPFEVQIRTREMHQFAEYGMAAHWRYKEAGPRGGQVSASSDYDRQLSWMRQLLAWNDEMASSDEAGAGGVDAAEAPLPAGAGAGMATANAAGQAGAPRQARKAAVAADAGEHIYVLTPQARVIELPAGSTPVDFAYHLHTDLGHRCRGARVDGQLVPLQTRLATGQTVEIVAAKSGGPSRDWLNPQLGFLASPRARAKVRAWFNAIELQQRITQGQALVEKELQRLGKTAVNLEQLAQQLGFARADDLYVAAAKDEFSLRHIDSAFQQPAPDAEPPQVVTHASRAESTEKSGKSGVLVVGVGSLMTQLARCCRPAPPDEIVGFVTRGRGVSIHRTDCHSYAALASREPERVIEVTWGKTGGTLYPVDVSIRAHDRSGLLRDLSEVFARLRLNVIGVNTQSRSSLAHMVFTVEVPDGEALSRALAALMEVAGVTSAARK</sequence>
<dbReference type="InterPro" id="IPR012675">
    <property type="entry name" value="Beta-grasp_dom_sf"/>
</dbReference>
<dbReference type="InterPro" id="IPR045865">
    <property type="entry name" value="ACT-like_dom_sf"/>
</dbReference>
<evidence type="ECO:0000256" key="5">
    <source>
        <dbReference type="ARBA" id="ARBA00033308"/>
    </source>
</evidence>
<feature type="domain" description="TGS" evidence="8">
    <location>
        <begin position="456"/>
        <end position="519"/>
    </location>
</feature>
<dbReference type="InterPro" id="IPR002912">
    <property type="entry name" value="ACT_dom"/>
</dbReference>
<dbReference type="InterPro" id="IPR012676">
    <property type="entry name" value="TGS-like"/>
</dbReference>
<dbReference type="InterPro" id="IPR007685">
    <property type="entry name" value="RelA_SpoT"/>
</dbReference>
<evidence type="ECO:0000256" key="3">
    <source>
        <dbReference type="ARBA" id="ARBA00029754"/>
    </source>
</evidence>
<dbReference type="Gene3D" id="3.10.20.30">
    <property type="match status" value="1"/>
</dbReference>
<dbReference type="Pfam" id="PF13291">
    <property type="entry name" value="ACT_4"/>
    <property type="match status" value="1"/>
</dbReference>
<dbReference type="SUPFAM" id="SSF81301">
    <property type="entry name" value="Nucleotidyltransferase"/>
    <property type="match status" value="1"/>
</dbReference>
<dbReference type="PROSITE" id="PS51880">
    <property type="entry name" value="TGS"/>
    <property type="match status" value="1"/>
</dbReference>
<protein>
    <recommendedName>
        <fullName evidence="2">GTP pyrophosphokinase</fullName>
    </recommendedName>
    <alternativeName>
        <fullName evidence="4">(p)ppGpp synthase</fullName>
    </alternativeName>
    <alternativeName>
        <fullName evidence="3">ATP:GTP 3'-pyrophosphotransferase</fullName>
    </alternativeName>
    <alternativeName>
        <fullName evidence="5">ppGpp synthase I</fullName>
    </alternativeName>
</protein>
<dbReference type="Gene3D" id="1.10.3210.10">
    <property type="entry name" value="Hypothetical protein af1432"/>
    <property type="match status" value="1"/>
</dbReference>
<dbReference type="Pfam" id="PF04607">
    <property type="entry name" value="RelA_SpoT"/>
    <property type="match status" value="1"/>
</dbReference>
<dbReference type="InterPro" id="IPR004095">
    <property type="entry name" value="TGS"/>
</dbReference>
<dbReference type="Pfam" id="PF02824">
    <property type="entry name" value="TGS"/>
    <property type="match status" value="1"/>
</dbReference>
<evidence type="ECO:0000256" key="6">
    <source>
        <dbReference type="SAM" id="MobiDB-lite"/>
    </source>
</evidence>
<dbReference type="GO" id="GO:0042594">
    <property type="term" value="P:response to starvation"/>
    <property type="evidence" value="ECO:0007669"/>
    <property type="project" value="TreeGrafter"/>
</dbReference>
<proteinExistence type="inferred from homology"/>
<comment type="caution">
    <text evidence="9">The sequence shown here is derived from an EMBL/GenBank/DDBJ whole genome shotgun (WGS) entry which is preliminary data.</text>
</comment>
<dbReference type="GO" id="GO:0015949">
    <property type="term" value="P:nucleobase-containing small molecule interconversion"/>
    <property type="evidence" value="ECO:0007669"/>
    <property type="project" value="UniProtKB-ARBA"/>
</dbReference>
<dbReference type="GO" id="GO:0016301">
    <property type="term" value="F:kinase activity"/>
    <property type="evidence" value="ECO:0007669"/>
    <property type="project" value="UniProtKB-KW"/>
</dbReference>
<dbReference type="CDD" id="cd01668">
    <property type="entry name" value="TGS_RSH"/>
    <property type="match status" value="1"/>
</dbReference>
<dbReference type="PROSITE" id="PS51671">
    <property type="entry name" value="ACT"/>
    <property type="match status" value="1"/>
</dbReference>
<evidence type="ECO:0000256" key="1">
    <source>
        <dbReference type="ARBA" id="ARBA00007476"/>
    </source>
</evidence>
<dbReference type="RefSeq" id="WP_129149145.1">
    <property type="nucleotide sequence ID" value="NZ_JBHSDO010000006.1"/>
</dbReference>
<reference evidence="9 10" key="1">
    <citation type="journal article" date="2017" name="Int. J. Syst. Evol. Microbiol.">
        <title>Achromobacter aloeverae sp. nov., isolated from the root of Aloe vera (L.) Burm.f.</title>
        <authorList>
            <person name="Kuncharoen N."/>
            <person name="Muramatsu Y."/>
            <person name="Shibata C."/>
            <person name="Kamakura Y."/>
            <person name="Nakagawa Y."/>
            <person name="Tanasupawat S."/>
        </authorList>
    </citation>
    <scope>NUCLEOTIDE SEQUENCE [LARGE SCALE GENOMIC DNA]</scope>
    <source>
        <strain evidence="9 10">AVA-1</strain>
    </source>
</reference>
<dbReference type="OrthoDB" id="9805041at2"/>
<dbReference type="CDD" id="cd05399">
    <property type="entry name" value="NT_Rel-Spo_like"/>
    <property type="match status" value="1"/>
</dbReference>
<dbReference type="EMBL" id="PYAL01000001">
    <property type="protein sequence ID" value="RXN93188.1"/>
    <property type="molecule type" value="Genomic_DNA"/>
</dbReference>
<evidence type="ECO:0000313" key="10">
    <source>
        <dbReference type="Proteomes" id="UP000290849"/>
    </source>
</evidence>
<accession>A0A4Q1HQ53</accession>
<dbReference type="PANTHER" id="PTHR21262">
    <property type="entry name" value="GUANOSINE-3',5'-BIS DIPHOSPHATE 3'-PYROPHOSPHOHYDROLASE"/>
    <property type="match status" value="1"/>
</dbReference>
<dbReference type="SUPFAM" id="SSF109604">
    <property type="entry name" value="HD-domain/PDEase-like"/>
    <property type="match status" value="1"/>
</dbReference>
<dbReference type="GO" id="GO:0015969">
    <property type="term" value="P:guanosine tetraphosphate metabolic process"/>
    <property type="evidence" value="ECO:0007669"/>
    <property type="project" value="InterPro"/>
</dbReference>
<dbReference type="GO" id="GO:0005886">
    <property type="term" value="C:plasma membrane"/>
    <property type="evidence" value="ECO:0007669"/>
    <property type="project" value="TreeGrafter"/>
</dbReference>
<dbReference type="CDD" id="cd04876">
    <property type="entry name" value="ACT_RelA-SpoT"/>
    <property type="match status" value="1"/>
</dbReference>
<organism evidence="9 10">
    <name type="scientific">Achromobacter aloeverae</name>
    <dbReference type="NCBI Taxonomy" id="1750518"/>
    <lineage>
        <taxon>Bacteria</taxon>
        <taxon>Pseudomonadati</taxon>
        <taxon>Pseudomonadota</taxon>
        <taxon>Betaproteobacteria</taxon>
        <taxon>Burkholderiales</taxon>
        <taxon>Alcaligenaceae</taxon>
        <taxon>Achromobacter</taxon>
    </lineage>
</organism>
<dbReference type="Proteomes" id="UP000290849">
    <property type="component" value="Unassembled WGS sequence"/>
</dbReference>
<dbReference type="SUPFAM" id="SSF55021">
    <property type="entry name" value="ACT-like"/>
    <property type="match status" value="1"/>
</dbReference>
<dbReference type="Pfam" id="PF13328">
    <property type="entry name" value="HD_4"/>
    <property type="match status" value="1"/>
</dbReference>
<keyword evidence="9" id="KW-0808">Transferase</keyword>
<evidence type="ECO:0000256" key="4">
    <source>
        <dbReference type="ARBA" id="ARBA00032407"/>
    </source>
</evidence>
<dbReference type="Gene3D" id="3.30.460.10">
    <property type="entry name" value="Beta Polymerase, domain 2"/>
    <property type="match status" value="1"/>
</dbReference>
<dbReference type="InterPro" id="IPR043519">
    <property type="entry name" value="NT_sf"/>
</dbReference>
<evidence type="ECO:0000313" key="9">
    <source>
        <dbReference type="EMBL" id="RXN93188.1"/>
    </source>
</evidence>
<dbReference type="PANTHER" id="PTHR21262:SF31">
    <property type="entry name" value="GTP PYROPHOSPHOKINASE"/>
    <property type="match status" value="1"/>
</dbReference>
<keyword evidence="9" id="KW-0418">Kinase</keyword>
<feature type="domain" description="ACT" evidence="7">
    <location>
        <begin position="714"/>
        <end position="785"/>
    </location>
</feature>
<keyword evidence="10" id="KW-1185">Reference proteome</keyword>
<evidence type="ECO:0000259" key="8">
    <source>
        <dbReference type="PROSITE" id="PS51880"/>
    </source>
</evidence>
<dbReference type="InterPro" id="IPR033655">
    <property type="entry name" value="TGS_RelA/SpoT"/>
</dbReference>
<dbReference type="GO" id="GO:0008728">
    <property type="term" value="F:GTP diphosphokinase activity"/>
    <property type="evidence" value="ECO:0007669"/>
    <property type="project" value="TreeGrafter"/>
</dbReference>
<name>A0A4Q1HQ53_9BURK</name>
<dbReference type="SUPFAM" id="SSF81271">
    <property type="entry name" value="TGS-like"/>
    <property type="match status" value="1"/>
</dbReference>
<dbReference type="FunFam" id="3.30.460.10:FF:000001">
    <property type="entry name" value="GTP pyrophosphokinase RelA"/>
    <property type="match status" value="1"/>
</dbReference>
<comment type="similarity">
    <text evidence="1">Belongs to the RelA/SpoT family.</text>
</comment>
<gene>
    <name evidence="9" type="ORF">C7R54_05645</name>
</gene>
<evidence type="ECO:0000259" key="7">
    <source>
        <dbReference type="PROSITE" id="PS51671"/>
    </source>
</evidence>
<dbReference type="SMART" id="SM00954">
    <property type="entry name" value="RelA_SpoT"/>
    <property type="match status" value="1"/>
</dbReference>
<dbReference type="AlphaFoldDB" id="A0A4Q1HQ53"/>
<dbReference type="FunFam" id="3.10.20.30:FF:000002">
    <property type="entry name" value="GTP pyrophosphokinase (RelA/SpoT)"/>
    <property type="match status" value="1"/>
</dbReference>
<feature type="region of interest" description="Disordered" evidence="6">
    <location>
        <begin position="614"/>
        <end position="637"/>
    </location>
</feature>
<dbReference type="Gene3D" id="3.30.70.260">
    <property type="match status" value="1"/>
</dbReference>